<feature type="compositionally biased region" description="Low complexity" evidence="1">
    <location>
        <begin position="99"/>
        <end position="108"/>
    </location>
</feature>
<evidence type="ECO:0000313" key="3">
    <source>
        <dbReference type="Proteomes" id="UP000653454"/>
    </source>
</evidence>
<feature type="compositionally biased region" description="Low complexity" evidence="1">
    <location>
        <begin position="7"/>
        <end position="16"/>
    </location>
</feature>
<feature type="region of interest" description="Disordered" evidence="1">
    <location>
        <begin position="49"/>
        <end position="133"/>
    </location>
</feature>
<protein>
    <submittedName>
        <fullName evidence="2">(diamondback moth) hypothetical protein</fullName>
    </submittedName>
</protein>
<feature type="compositionally biased region" description="Basic and acidic residues" evidence="1">
    <location>
        <begin position="21"/>
        <end position="30"/>
    </location>
</feature>
<proteinExistence type="predicted"/>
<evidence type="ECO:0000313" key="2">
    <source>
        <dbReference type="EMBL" id="CAG9132420.1"/>
    </source>
</evidence>
<dbReference type="AlphaFoldDB" id="A0A8S4FW47"/>
<feature type="compositionally biased region" description="Basic and acidic residues" evidence="1">
    <location>
        <begin position="122"/>
        <end position="133"/>
    </location>
</feature>
<keyword evidence="3" id="KW-1185">Reference proteome</keyword>
<feature type="compositionally biased region" description="Pro residues" evidence="1">
    <location>
        <begin position="109"/>
        <end position="120"/>
    </location>
</feature>
<dbReference type="EMBL" id="CAJHNJ030000049">
    <property type="protein sequence ID" value="CAG9132420.1"/>
    <property type="molecule type" value="Genomic_DNA"/>
</dbReference>
<gene>
    <name evidence="2" type="ORF">PLXY2_LOCUS10709</name>
</gene>
<dbReference type="Proteomes" id="UP000653454">
    <property type="component" value="Unassembled WGS sequence"/>
</dbReference>
<sequence length="165" mass="18726">MVRRHAAPGAAARARPSAPPARRDPLLEADREAERKYRELIREAEKLLVSVSRAPLEPPHNPRIRELRATEVEAPRRSPERTHITNFMRANSPEPPRRVSPVARRSPLAVPPPRQPPPAERPQSEPPKRKAYAREEVLQTLEGLRKSLQQQSALLAVQRTRLDSL</sequence>
<accession>A0A8S4FW47</accession>
<comment type="caution">
    <text evidence="2">The sequence shown here is derived from an EMBL/GenBank/DDBJ whole genome shotgun (WGS) entry which is preliminary data.</text>
</comment>
<feature type="compositionally biased region" description="Basic and acidic residues" evidence="1">
    <location>
        <begin position="63"/>
        <end position="83"/>
    </location>
</feature>
<reference evidence="2" key="1">
    <citation type="submission" date="2020-11" db="EMBL/GenBank/DDBJ databases">
        <authorList>
            <person name="Whiteford S."/>
        </authorList>
    </citation>
    <scope>NUCLEOTIDE SEQUENCE</scope>
</reference>
<name>A0A8S4FW47_PLUXY</name>
<organism evidence="2 3">
    <name type="scientific">Plutella xylostella</name>
    <name type="common">Diamondback moth</name>
    <name type="synonym">Plutella maculipennis</name>
    <dbReference type="NCBI Taxonomy" id="51655"/>
    <lineage>
        <taxon>Eukaryota</taxon>
        <taxon>Metazoa</taxon>
        <taxon>Ecdysozoa</taxon>
        <taxon>Arthropoda</taxon>
        <taxon>Hexapoda</taxon>
        <taxon>Insecta</taxon>
        <taxon>Pterygota</taxon>
        <taxon>Neoptera</taxon>
        <taxon>Endopterygota</taxon>
        <taxon>Lepidoptera</taxon>
        <taxon>Glossata</taxon>
        <taxon>Ditrysia</taxon>
        <taxon>Yponomeutoidea</taxon>
        <taxon>Plutellidae</taxon>
        <taxon>Plutella</taxon>
    </lineage>
</organism>
<evidence type="ECO:0000256" key="1">
    <source>
        <dbReference type="SAM" id="MobiDB-lite"/>
    </source>
</evidence>
<feature type="region of interest" description="Disordered" evidence="1">
    <location>
        <begin position="1"/>
        <end position="30"/>
    </location>
</feature>